<reference evidence="2 3" key="1">
    <citation type="journal article" date="2013" name="Nat. Commun.">
        <title>Genome analysis reveals insights into physiology and longevity of the Brandt's bat Myotis brandtii.</title>
        <authorList>
            <person name="Seim I."/>
            <person name="Fang X."/>
            <person name="Xiong Z."/>
            <person name="Lobanov A.V."/>
            <person name="Huang Z."/>
            <person name="Ma S."/>
            <person name="Feng Y."/>
            <person name="Turanov A.A."/>
            <person name="Zhu Y."/>
            <person name="Lenz T.L."/>
            <person name="Gerashchenko M.V."/>
            <person name="Fan D."/>
            <person name="Hee Yim S."/>
            <person name="Yao X."/>
            <person name="Jordan D."/>
            <person name="Xiong Y."/>
            <person name="Ma Y."/>
            <person name="Lyapunov A.N."/>
            <person name="Chen G."/>
            <person name="Kulakova O.I."/>
            <person name="Sun Y."/>
            <person name="Lee S.G."/>
            <person name="Bronson R.T."/>
            <person name="Moskalev A.A."/>
            <person name="Sunyaev S.R."/>
            <person name="Zhang G."/>
            <person name="Krogh A."/>
            <person name="Wang J."/>
            <person name="Gladyshev V.N."/>
        </authorList>
    </citation>
    <scope>NUCLEOTIDE SEQUENCE [LARGE SCALE GENOMIC DNA]</scope>
</reference>
<protein>
    <recommendedName>
        <fullName evidence="1">Phosphofurin acidic cluster sorting protein 1/2 C-terminal domain-containing protein</fullName>
    </recommendedName>
</protein>
<organism evidence="2 3">
    <name type="scientific">Myotis brandtii</name>
    <name type="common">Brandt's bat</name>
    <dbReference type="NCBI Taxonomy" id="109478"/>
    <lineage>
        <taxon>Eukaryota</taxon>
        <taxon>Metazoa</taxon>
        <taxon>Chordata</taxon>
        <taxon>Craniata</taxon>
        <taxon>Vertebrata</taxon>
        <taxon>Euteleostomi</taxon>
        <taxon>Mammalia</taxon>
        <taxon>Eutheria</taxon>
        <taxon>Laurasiatheria</taxon>
        <taxon>Chiroptera</taxon>
        <taxon>Yangochiroptera</taxon>
        <taxon>Vespertilionidae</taxon>
        <taxon>Myotis</taxon>
    </lineage>
</organism>
<keyword evidence="3" id="KW-1185">Reference proteome</keyword>
<dbReference type="EMBL" id="KE161185">
    <property type="protein sequence ID" value="EPQ02148.1"/>
    <property type="molecule type" value="Genomic_DNA"/>
</dbReference>
<dbReference type="AlphaFoldDB" id="S7NWX7"/>
<evidence type="ECO:0000313" key="3">
    <source>
        <dbReference type="Proteomes" id="UP000052978"/>
    </source>
</evidence>
<gene>
    <name evidence="2" type="ORF">D623_10016633</name>
</gene>
<evidence type="ECO:0000259" key="1">
    <source>
        <dbReference type="Pfam" id="PF10254"/>
    </source>
</evidence>
<dbReference type="Pfam" id="PF10254">
    <property type="entry name" value="Pacs-1"/>
    <property type="match status" value="1"/>
</dbReference>
<evidence type="ECO:0000313" key="2">
    <source>
        <dbReference type="EMBL" id="EPQ02148.1"/>
    </source>
</evidence>
<feature type="domain" description="Phosphofurin acidic cluster sorting protein 1/2 C-terminal" evidence="1">
    <location>
        <begin position="38"/>
        <end position="85"/>
    </location>
</feature>
<dbReference type="InterPro" id="IPR019381">
    <property type="entry name" value="PACS1/2_C"/>
</dbReference>
<sequence length="110" mass="12158">MVVFQELEKDLISMVIAMKMQGFNLISMVLTVKMQGSKYILQEAKHQENILRVLIKGVVWNEVLPAGSPGSVRIQHFPICISRHSDSTFLPALETPSTGGPTCFSVNLSV</sequence>
<dbReference type="Proteomes" id="UP000052978">
    <property type="component" value="Unassembled WGS sequence"/>
</dbReference>
<accession>S7NWX7</accession>
<proteinExistence type="predicted"/>
<name>S7NWX7_MYOBR</name>